<comment type="caution">
    <text evidence="1">The sequence shown here is derived from an EMBL/GenBank/DDBJ whole genome shotgun (WGS) entry which is preliminary data.</text>
</comment>
<dbReference type="InterPro" id="IPR046065">
    <property type="entry name" value="DUF6023"/>
</dbReference>
<evidence type="ECO:0000313" key="2">
    <source>
        <dbReference type="Proteomes" id="UP000612282"/>
    </source>
</evidence>
<reference evidence="1 2" key="1">
    <citation type="submission" date="2021-01" db="EMBL/GenBank/DDBJ databases">
        <title>Whole genome shotgun sequence of Actinoplanes couchii NBRC 106145.</title>
        <authorList>
            <person name="Komaki H."/>
            <person name="Tamura T."/>
        </authorList>
    </citation>
    <scope>NUCLEOTIDE SEQUENCE [LARGE SCALE GENOMIC DNA]</scope>
    <source>
        <strain evidence="1 2">NBRC 106145</strain>
    </source>
</reference>
<name>A0ABQ3XAQ2_9ACTN</name>
<keyword evidence="2" id="KW-1185">Reference proteome</keyword>
<gene>
    <name evidence="1" type="ORF">Aco03nite_039370</name>
</gene>
<accession>A0ABQ3XAQ2</accession>
<organism evidence="1 2">
    <name type="scientific">Actinoplanes couchii</name>
    <dbReference type="NCBI Taxonomy" id="403638"/>
    <lineage>
        <taxon>Bacteria</taxon>
        <taxon>Bacillati</taxon>
        <taxon>Actinomycetota</taxon>
        <taxon>Actinomycetes</taxon>
        <taxon>Micromonosporales</taxon>
        <taxon>Micromonosporaceae</taxon>
        <taxon>Actinoplanes</taxon>
    </lineage>
</organism>
<protein>
    <recommendedName>
        <fullName evidence="3">Secreted protein</fullName>
    </recommendedName>
</protein>
<dbReference type="Pfam" id="PF19487">
    <property type="entry name" value="DUF6023"/>
    <property type="match status" value="1"/>
</dbReference>
<dbReference type="Proteomes" id="UP000612282">
    <property type="component" value="Unassembled WGS sequence"/>
</dbReference>
<sequence>MLYALTALSVVIGLMWWWRAAPRQVVDERLTRWRLTAEQLLPDVGEQEAVSTVALEAAAEHEESVKVTPGSFLVSVVCAGDNGSRIRVSLGIGDSGRGLRCSGSRTPEVFTVGLARELHLTVTVESATPVVFRYSLQRDS</sequence>
<evidence type="ECO:0000313" key="1">
    <source>
        <dbReference type="EMBL" id="GID55533.1"/>
    </source>
</evidence>
<evidence type="ECO:0008006" key="3">
    <source>
        <dbReference type="Google" id="ProtNLM"/>
    </source>
</evidence>
<dbReference type="EMBL" id="BOMG01000051">
    <property type="protein sequence ID" value="GID55533.1"/>
    <property type="molecule type" value="Genomic_DNA"/>
</dbReference>
<proteinExistence type="predicted"/>